<feature type="transmembrane region" description="Helical" evidence="7">
    <location>
        <begin position="122"/>
        <end position="141"/>
    </location>
</feature>
<evidence type="ECO:0000256" key="5">
    <source>
        <dbReference type="ARBA" id="ARBA00023136"/>
    </source>
</evidence>
<evidence type="ECO:0000259" key="8">
    <source>
        <dbReference type="Pfam" id="PF01618"/>
    </source>
</evidence>
<gene>
    <name evidence="9" type="ORF">KEM10_10335</name>
</gene>
<evidence type="ECO:0000256" key="6">
    <source>
        <dbReference type="RuleBase" id="RU004057"/>
    </source>
</evidence>
<protein>
    <submittedName>
        <fullName evidence="9">MotA/TolQ/ExbB proton channel family protein</fullName>
    </submittedName>
</protein>
<evidence type="ECO:0000256" key="4">
    <source>
        <dbReference type="ARBA" id="ARBA00022989"/>
    </source>
</evidence>
<dbReference type="Pfam" id="PF01618">
    <property type="entry name" value="MotA_ExbB"/>
    <property type="match status" value="1"/>
</dbReference>
<proteinExistence type="inferred from homology"/>
<comment type="similarity">
    <text evidence="6">Belongs to the exbB/tolQ family.</text>
</comment>
<dbReference type="InterPro" id="IPR002898">
    <property type="entry name" value="MotA_ExbB_proton_chnl"/>
</dbReference>
<keyword evidence="4 7" id="KW-1133">Transmembrane helix</keyword>
<evidence type="ECO:0000256" key="3">
    <source>
        <dbReference type="ARBA" id="ARBA00022692"/>
    </source>
</evidence>
<keyword evidence="5 7" id="KW-0472">Membrane</keyword>
<evidence type="ECO:0000313" key="9">
    <source>
        <dbReference type="EMBL" id="MBS2098676.1"/>
    </source>
</evidence>
<dbReference type="RefSeq" id="WP_212215920.1">
    <property type="nucleotide sequence ID" value="NZ_JAGUCO010000006.1"/>
</dbReference>
<keyword evidence="6" id="KW-0813">Transport</keyword>
<reference evidence="9 10" key="1">
    <citation type="journal article" date="2015" name="Int. J. Syst. Evol. Microbiol.">
        <title>Carboxylicivirga linearis sp. nov., isolated from a sea cucumber culture pond.</title>
        <authorList>
            <person name="Wang F.Q."/>
            <person name="Zhou Y.X."/>
            <person name="Lin X.Z."/>
            <person name="Chen G.J."/>
            <person name="Du Z.J."/>
        </authorList>
    </citation>
    <scope>NUCLEOTIDE SEQUENCE [LARGE SCALE GENOMIC DNA]</scope>
    <source>
        <strain evidence="9 10">FB218</strain>
    </source>
</reference>
<keyword evidence="2" id="KW-1003">Cell membrane</keyword>
<evidence type="ECO:0000256" key="7">
    <source>
        <dbReference type="SAM" id="Phobius"/>
    </source>
</evidence>
<dbReference type="PANTHER" id="PTHR30625">
    <property type="entry name" value="PROTEIN TOLQ"/>
    <property type="match status" value="1"/>
</dbReference>
<accession>A0ABS5JUU7</accession>
<comment type="subcellular location">
    <subcellularLocation>
        <location evidence="1">Cell membrane</location>
        <topology evidence="1">Multi-pass membrane protein</topology>
    </subcellularLocation>
    <subcellularLocation>
        <location evidence="6">Membrane</location>
        <topology evidence="6">Multi-pass membrane protein</topology>
    </subcellularLocation>
</comment>
<name>A0ABS5JUU7_9BACT</name>
<evidence type="ECO:0000256" key="2">
    <source>
        <dbReference type="ARBA" id="ARBA00022475"/>
    </source>
</evidence>
<dbReference type="EMBL" id="JAGUCO010000006">
    <property type="protein sequence ID" value="MBS2098676.1"/>
    <property type="molecule type" value="Genomic_DNA"/>
</dbReference>
<evidence type="ECO:0000256" key="1">
    <source>
        <dbReference type="ARBA" id="ARBA00004651"/>
    </source>
</evidence>
<keyword evidence="6" id="KW-0653">Protein transport</keyword>
<comment type="caution">
    <text evidence="9">The sequence shown here is derived from an EMBL/GenBank/DDBJ whole genome shotgun (WGS) entry which is preliminary data.</text>
</comment>
<dbReference type="Proteomes" id="UP000708576">
    <property type="component" value="Unassembled WGS sequence"/>
</dbReference>
<feature type="transmembrane region" description="Helical" evidence="7">
    <location>
        <begin position="153"/>
        <end position="172"/>
    </location>
</feature>
<dbReference type="InterPro" id="IPR050790">
    <property type="entry name" value="ExbB/TolQ_transport"/>
</dbReference>
<organism evidence="9 10">
    <name type="scientific">Carboxylicivirga linearis</name>
    <dbReference type="NCBI Taxonomy" id="1628157"/>
    <lineage>
        <taxon>Bacteria</taxon>
        <taxon>Pseudomonadati</taxon>
        <taxon>Bacteroidota</taxon>
        <taxon>Bacteroidia</taxon>
        <taxon>Marinilabiliales</taxon>
        <taxon>Marinilabiliaceae</taxon>
        <taxon>Carboxylicivirga</taxon>
    </lineage>
</organism>
<keyword evidence="3 7" id="KW-0812">Transmembrane</keyword>
<feature type="transmembrane region" description="Helical" evidence="7">
    <location>
        <begin position="15"/>
        <end position="42"/>
    </location>
</feature>
<dbReference type="PANTHER" id="PTHR30625:SF3">
    <property type="entry name" value="TOL-PAL SYSTEM PROTEIN TOLQ"/>
    <property type="match status" value="1"/>
</dbReference>
<keyword evidence="10" id="KW-1185">Reference proteome</keyword>
<feature type="domain" description="MotA/TolQ/ExbB proton channel" evidence="8">
    <location>
        <begin position="89"/>
        <end position="180"/>
    </location>
</feature>
<sequence length="197" mass="22277">MEQITQLLYWISTGLMIPVMVLLLIFFIRALMLIGSFYSIYVQKLKFNKEMKSVFDKLNSKNVRDELQERSQHVKLLSFAYLSKVMRVEPTETHYHKVLNDFEIECQKDLSGSQTLAKLGPILGLMGTLIPMGPALVGLASGDIASMASNMQVAFATTVIGLLIGAVGFIILQIKRRWYATDINNLEFVVELLKKEK</sequence>
<evidence type="ECO:0000313" key="10">
    <source>
        <dbReference type="Proteomes" id="UP000708576"/>
    </source>
</evidence>